<feature type="transmembrane region" description="Helical" evidence="1">
    <location>
        <begin position="115"/>
        <end position="131"/>
    </location>
</feature>
<feature type="transmembrane region" description="Helical" evidence="1">
    <location>
        <begin position="344"/>
        <end position="361"/>
    </location>
</feature>
<feature type="transmembrane region" description="Helical" evidence="1">
    <location>
        <begin position="85"/>
        <end position="103"/>
    </location>
</feature>
<keyword evidence="3" id="KW-1185">Reference proteome</keyword>
<comment type="caution">
    <text evidence="2">The sequence shown here is derived from an EMBL/GenBank/DDBJ whole genome shotgun (WGS) entry which is preliminary data.</text>
</comment>
<keyword evidence="1" id="KW-0812">Transmembrane</keyword>
<keyword evidence="1" id="KW-0472">Membrane</keyword>
<evidence type="ECO:0000313" key="3">
    <source>
        <dbReference type="Proteomes" id="UP000621516"/>
    </source>
</evidence>
<dbReference type="AlphaFoldDB" id="A0A8J6U5L2"/>
<feature type="transmembrane region" description="Helical" evidence="1">
    <location>
        <begin position="161"/>
        <end position="192"/>
    </location>
</feature>
<feature type="transmembrane region" description="Helical" evidence="1">
    <location>
        <begin position="256"/>
        <end position="280"/>
    </location>
</feature>
<proteinExistence type="predicted"/>
<dbReference type="RefSeq" id="WP_188224349.1">
    <property type="nucleotide sequence ID" value="NZ_JACVXD010000009.1"/>
</dbReference>
<protein>
    <recommendedName>
        <fullName evidence="4">Glycosyltransferase RgtA/B/C/D-like domain-containing protein</fullName>
    </recommendedName>
</protein>
<keyword evidence="1" id="KW-1133">Transmembrane helix</keyword>
<name>A0A8J6U5L2_9FLAO</name>
<dbReference type="EMBL" id="JACVXD010000009">
    <property type="protein sequence ID" value="MBD0825055.1"/>
    <property type="molecule type" value="Genomic_DNA"/>
</dbReference>
<reference evidence="2 3" key="1">
    <citation type="journal article" date="2018" name="J. Microbiol.">
        <title>Aestuariibaculum marinum sp. nov., a marine bacterium isolated from seawater in South Korea.</title>
        <authorList>
            <person name="Choi J."/>
            <person name="Lee D."/>
            <person name="Jang J.H."/>
            <person name="Cha S."/>
            <person name="Seo T."/>
        </authorList>
    </citation>
    <scope>NUCLEOTIDE SEQUENCE [LARGE SCALE GENOMIC DNA]</scope>
    <source>
        <strain evidence="2 3">IP7</strain>
    </source>
</reference>
<accession>A0A8J6U5L2</accession>
<feature type="transmembrane region" description="Helical" evidence="1">
    <location>
        <begin position="319"/>
        <end position="337"/>
    </location>
</feature>
<feature type="transmembrane region" description="Helical" evidence="1">
    <location>
        <begin position="15"/>
        <end position="35"/>
    </location>
</feature>
<evidence type="ECO:0008006" key="4">
    <source>
        <dbReference type="Google" id="ProtNLM"/>
    </source>
</evidence>
<feature type="transmembrane region" description="Helical" evidence="1">
    <location>
        <begin position="204"/>
        <end position="223"/>
    </location>
</feature>
<organism evidence="2 3">
    <name type="scientific">Aestuariibaculum marinum</name>
    <dbReference type="NCBI Taxonomy" id="2683592"/>
    <lineage>
        <taxon>Bacteria</taxon>
        <taxon>Pseudomonadati</taxon>
        <taxon>Bacteroidota</taxon>
        <taxon>Flavobacteriia</taxon>
        <taxon>Flavobacteriales</taxon>
        <taxon>Flavobacteriaceae</taxon>
    </lineage>
</organism>
<dbReference type="Proteomes" id="UP000621516">
    <property type="component" value="Unassembled WGS sequence"/>
</dbReference>
<evidence type="ECO:0000256" key="1">
    <source>
        <dbReference type="SAM" id="Phobius"/>
    </source>
</evidence>
<sequence>MNFIINYLSKNKIEICLLVFSIGLTVFSLNFPFYWDNIVQISVPANWYYDTNFSNFYIPDMLATGHPTFVPLYFAIIWKIFSKSLFISHLAMYPFILGLLWQINNLTKMLTNKNNLRILILLFVIADTTLLSQLSLITFDIMLMFFFFLCINAILKGKNILLAFAYLGLVMVSLRGTICGGGILLFYILYNYSYNKKNLKIKNLISFIPGILSIIIFLFSFYLEKGWVIHNTVSNAWKESAEFASPYEILRNSGLFIWRLIDFGRVTIFLVFTFFIFKLIKKRQFENENLKTLFLIITCQCIVFFPIIVIYRNPFGHRYLMPIITTTIILVVIWIDLFKNGKKLVYTLSFLSLIFGHFLLYPEKIAQGWDATTLHWNYYSTRKKMINYIKENNLKVETIGSFFPNSSSFKYTDLDSDEIRFKNVNLEKDSLIVYSNTFNVEDEFIDTLFDKSKWTIVKDFTSNNIYIRLYKKL</sequence>
<gene>
    <name evidence="2" type="ORF">ICJ85_13615</name>
</gene>
<evidence type="ECO:0000313" key="2">
    <source>
        <dbReference type="EMBL" id="MBD0825055.1"/>
    </source>
</evidence>
<feature type="transmembrane region" description="Helical" evidence="1">
    <location>
        <begin position="55"/>
        <end position="78"/>
    </location>
</feature>
<feature type="transmembrane region" description="Helical" evidence="1">
    <location>
        <begin position="292"/>
        <end position="313"/>
    </location>
</feature>